<dbReference type="Proteomes" id="UP000695026">
    <property type="component" value="Unplaced"/>
</dbReference>
<keyword evidence="1" id="KW-0511">Multifunctional enzyme</keyword>
<evidence type="ECO:0000259" key="2">
    <source>
        <dbReference type="Pfam" id="PF17919"/>
    </source>
</evidence>
<dbReference type="RefSeq" id="XP_015744144.1">
    <property type="nucleotide sequence ID" value="XM_015888658.1"/>
</dbReference>
<organism evidence="3 4">
    <name type="scientific">Python bivittatus</name>
    <name type="common">Burmese python</name>
    <name type="synonym">Python molurus bivittatus</name>
    <dbReference type="NCBI Taxonomy" id="176946"/>
    <lineage>
        <taxon>Eukaryota</taxon>
        <taxon>Metazoa</taxon>
        <taxon>Chordata</taxon>
        <taxon>Craniata</taxon>
        <taxon>Vertebrata</taxon>
        <taxon>Euteleostomi</taxon>
        <taxon>Lepidosauria</taxon>
        <taxon>Squamata</taxon>
        <taxon>Bifurcata</taxon>
        <taxon>Unidentata</taxon>
        <taxon>Episquamata</taxon>
        <taxon>Toxicofera</taxon>
        <taxon>Serpentes</taxon>
        <taxon>Henophidia</taxon>
        <taxon>Pythonidae</taxon>
        <taxon>Python</taxon>
    </lineage>
</organism>
<sequence length="147" mass="17154">MEQHVKLVRKVLRKLLEVQLYAKLSKCEFHKQQIDYLEYRISHQGTEMDLAKVRDIVGWEAPKTRRQLQSFLSFTNFYHQFIPNFPQVALPFTDLLKTKGKDKAKASKPGAPLAWTKECQEAFEGLKQLFTAEPVLKHPDPEQPFVI</sequence>
<dbReference type="InterPro" id="IPR041577">
    <property type="entry name" value="RT_RNaseH_2"/>
</dbReference>
<dbReference type="PANTHER" id="PTHR37984:SF5">
    <property type="entry name" value="PROTEIN NYNRIN-LIKE"/>
    <property type="match status" value="1"/>
</dbReference>
<dbReference type="KEGG" id="pbi:107326210"/>
<keyword evidence="3" id="KW-1185">Reference proteome</keyword>
<dbReference type="PANTHER" id="PTHR37984">
    <property type="entry name" value="PROTEIN CBG26694"/>
    <property type="match status" value="1"/>
</dbReference>
<dbReference type="InterPro" id="IPR043502">
    <property type="entry name" value="DNA/RNA_pol_sf"/>
</dbReference>
<dbReference type="SUPFAM" id="SSF56672">
    <property type="entry name" value="DNA/RNA polymerases"/>
    <property type="match status" value="1"/>
</dbReference>
<dbReference type="Pfam" id="PF17919">
    <property type="entry name" value="RT_RNaseH_2"/>
    <property type="match status" value="1"/>
</dbReference>
<evidence type="ECO:0000256" key="1">
    <source>
        <dbReference type="ARBA" id="ARBA00023268"/>
    </source>
</evidence>
<accession>A0A9F3QS18</accession>
<name>A0A9F3QS18_PYTBI</name>
<protein>
    <submittedName>
        <fullName evidence="4">Uncharacterized protein LOC107326210</fullName>
    </submittedName>
</protein>
<dbReference type="OrthoDB" id="9906564at2759"/>
<evidence type="ECO:0000313" key="4">
    <source>
        <dbReference type="RefSeq" id="XP_015744144.1"/>
    </source>
</evidence>
<dbReference type="GO" id="GO:0003824">
    <property type="term" value="F:catalytic activity"/>
    <property type="evidence" value="ECO:0007669"/>
    <property type="project" value="UniProtKB-KW"/>
</dbReference>
<evidence type="ECO:0000313" key="3">
    <source>
        <dbReference type="Proteomes" id="UP000695026"/>
    </source>
</evidence>
<dbReference type="FunFam" id="3.30.70.270:FF:000020">
    <property type="entry name" value="Transposon Tf2-6 polyprotein-like Protein"/>
    <property type="match status" value="1"/>
</dbReference>
<dbReference type="OMA" id="KQAMANT"/>
<gene>
    <name evidence="4" type="primary">LOC107326210</name>
</gene>
<feature type="domain" description="Reverse transcriptase/retrotransposon-derived protein RNase H-like" evidence="2">
    <location>
        <begin position="115"/>
        <end position="147"/>
    </location>
</feature>
<dbReference type="AlphaFoldDB" id="A0A9F3QS18"/>
<proteinExistence type="predicted"/>
<reference evidence="4" key="1">
    <citation type="submission" date="2025-08" db="UniProtKB">
        <authorList>
            <consortium name="RefSeq"/>
        </authorList>
    </citation>
    <scope>IDENTIFICATION</scope>
    <source>
        <tissue evidence="4">Liver</tissue>
    </source>
</reference>
<dbReference type="InterPro" id="IPR050951">
    <property type="entry name" value="Retrovirus_Pol_polyprotein"/>
</dbReference>
<dbReference type="InterPro" id="IPR043128">
    <property type="entry name" value="Rev_trsase/Diguanyl_cyclase"/>
</dbReference>
<dbReference type="GeneID" id="107326210"/>
<dbReference type="Gene3D" id="3.30.70.270">
    <property type="match status" value="2"/>
</dbReference>